<keyword evidence="2" id="KW-0663">Pyridoxal phosphate</keyword>
<keyword evidence="4" id="KW-0624">Polysaccharide degradation</keyword>
<dbReference type="Gene3D" id="3.90.1150.10">
    <property type="entry name" value="Aspartate Aminotransferase, domain 1"/>
    <property type="match status" value="1"/>
</dbReference>
<dbReference type="OrthoDB" id="5978656at2759"/>
<dbReference type="SUPFAM" id="SSF57180">
    <property type="entry name" value="Cellulose-binding domain"/>
    <property type="match status" value="1"/>
</dbReference>
<dbReference type="GO" id="GO:0005576">
    <property type="term" value="C:extracellular region"/>
    <property type="evidence" value="ECO:0007669"/>
    <property type="project" value="InterPro"/>
</dbReference>
<dbReference type="PROSITE" id="PS00562">
    <property type="entry name" value="CBM1_1"/>
    <property type="match status" value="1"/>
</dbReference>
<dbReference type="eggNOG" id="KOG1549">
    <property type="taxonomic scope" value="Eukaryota"/>
</dbReference>
<organism evidence="8">
    <name type="scientific">Chaetomium thermophilum (strain DSM 1495 / CBS 144.50 / IMI 039719)</name>
    <name type="common">Thermochaetoides thermophila</name>
    <dbReference type="NCBI Taxonomy" id="759272"/>
    <lineage>
        <taxon>Eukaryota</taxon>
        <taxon>Fungi</taxon>
        <taxon>Dikarya</taxon>
        <taxon>Ascomycota</taxon>
        <taxon>Pezizomycotina</taxon>
        <taxon>Sordariomycetes</taxon>
        <taxon>Sordariomycetidae</taxon>
        <taxon>Sordariales</taxon>
        <taxon>Chaetomiaceae</taxon>
        <taxon>Thermochaetoides</taxon>
    </lineage>
</organism>
<feature type="chain" id="PRO_5003409129" evidence="5">
    <location>
        <begin position="20"/>
        <end position="869"/>
    </location>
</feature>
<dbReference type="SMART" id="SM00236">
    <property type="entry name" value="fCBD"/>
    <property type="match status" value="1"/>
</dbReference>
<dbReference type="GeneID" id="18260497"/>
<dbReference type="InterPro" id="IPR035971">
    <property type="entry name" value="CBD_sf"/>
</dbReference>
<dbReference type="GO" id="GO:0030248">
    <property type="term" value="F:cellulose binding"/>
    <property type="evidence" value="ECO:0007669"/>
    <property type="project" value="InterPro"/>
</dbReference>
<gene>
    <name evidence="7" type="ORF">CTHT_0064590</name>
</gene>
<dbReference type="Proteomes" id="UP000008066">
    <property type="component" value="Unassembled WGS sequence"/>
</dbReference>
<dbReference type="InterPro" id="IPR000192">
    <property type="entry name" value="Aminotrans_V_dom"/>
</dbReference>
<dbReference type="InterPro" id="IPR015424">
    <property type="entry name" value="PyrdxlP-dep_Trfase"/>
</dbReference>
<dbReference type="InterPro" id="IPR000254">
    <property type="entry name" value="CBD"/>
</dbReference>
<accession>G0SG06</accession>
<dbReference type="PROSITE" id="PS51164">
    <property type="entry name" value="CBM1_2"/>
    <property type="match status" value="1"/>
</dbReference>
<evidence type="ECO:0000256" key="2">
    <source>
        <dbReference type="ARBA" id="ARBA00022898"/>
    </source>
</evidence>
<keyword evidence="3" id="KW-0119">Carbohydrate metabolism</keyword>
<dbReference type="KEGG" id="cthr:CTHT_0064590"/>
<proteinExistence type="predicted"/>
<feature type="domain" description="CBM1" evidence="6">
    <location>
        <begin position="306"/>
        <end position="342"/>
    </location>
</feature>
<name>G0SG06_CHATD</name>
<dbReference type="Pfam" id="PF00734">
    <property type="entry name" value="CBM_1"/>
    <property type="match status" value="1"/>
</dbReference>
<keyword evidence="1 5" id="KW-0732">Signal</keyword>
<evidence type="ECO:0000256" key="3">
    <source>
        <dbReference type="ARBA" id="ARBA00023277"/>
    </source>
</evidence>
<dbReference type="PANTHER" id="PTHR43092">
    <property type="entry name" value="L-CYSTEINE DESULFHYDRASE"/>
    <property type="match status" value="1"/>
</dbReference>
<dbReference type="HOGENOM" id="CLU_330088_0_0_1"/>
<evidence type="ECO:0000256" key="5">
    <source>
        <dbReference type="SAM" id="SignalP"/>
    </source>
</evidence>
<dbReference type="GO" id="GO:0000272">
    <property type="term" value="P:polysaccharide catabolic process"/>
    <property type="evidence" value="ECO:0007669"/>
    <property type="project" value="UniProtKB-KW"/>
</dbReference>
<dbReference type="InterPro" id="IPR029058">
    <property type="entry name" value="AB_hydrolase_fold"/>
</dbReference>
<dbReference type="PANTHER" id="PTHR43092:SF2">
    <property type="entry name" value="HERCYNYLCYSTEINE SULFOXIDE LYASE"/>
    <property type="match status" value="1"/>
</dbReference>
<evidence type="ECO:0000256" key="4">
    <source>
        <dbReference type="ARBA" id="ARBA00023326"/>
    </source>
</evidence>
<dbReference type="AlphaFoldDB" id="G0SG06"/>
<dbReference type="STRING" id="759272.G0SG06"/>
<dbReference type="RefSeq" id="XP_006696763.1">
    <property type="nucleotide sequence ID" value="XM_006696700.1"/>
</dbReference>
<dbReference type="SUPFAM" id="SSF53474">
    <property type="entry name" value="alpha/beta-Hydrolases"/>
    <property type="match status" value="1"/>
</dbReference>
<evidence type="ECO:0000313" key="8">
    <source>
        <dbReference type="Proteomes" id="UP000008066"/>
    </source>
</evidence>
<dbReference type="SUPFAM" id="SSF53383">
    <property type="entry name" value="PLP-dependent transferases"/>
    <property type="match status" value="1"/>
</dbReference>
<reference evidence="7 8" key="1">
    <citation type="journal article" date="2011" name="Cell">
        <title>Insight into structure and assembly of the nuclear pore complex by utilizing the genome of a eukaryotic thermophile.</title>
        <authorList>
            <person name="Amlacher S."/>
            <person name="Sarges P."/>
            <person name="Flemming D."/>
            <person name="van Noort V."/>
            <person name="Kunze R."/>
            <person name="Devos D.P."/>
            <person name="Arumugam M."/>
            <person name="Bork P."/>
            <person name="Hurt E."/>
        </authorList>
    </citation>
    <scope>NUCLEOTIDE SEQUENCE [LARGE SCALE GENOMIC DNA]</scope>
    <source>
        <strain evidence="8">DSM 1495 / CBS 144.50 / IMI 039719</strain>
    </source>
</reference>
<dbReference type="Pfam" id="PF00266">
    <property type="entry name" value="Aminotran_5"/>
    <property type="match status" value="1"/>
</dbReference>
<sequence>MRTLSTIALSLLAVQAADAASAGCGKAPPSSGVKTVTVNGRQRQYILQLPNNYDRNKPHRVVFGFHWLGGSMNDVANNNFYDLRSRGASNTIFVAPNGLDAGWANTGGQDIAFVDQIVASLKNDLCVDEGQFFATGFSYGGAMSHSVACSRPNVFKSVSVIAGALLSGCDGGNTPVAYMGIHGAADNVLPIAMGRQLRDKWLQTNGCQNKNAPEPSAGQQTHIKTVYECSRAPVVWIATGNGHVGDPTGTGGVKFAPGETWDFWNSVAGLPGEGGSNPNPTPTTIVTSVIPTPTSVIVQPTQPPANCSPRWGQCGGQGWQGPTCCEAGTTCQSFNPWYSQCLLETMLKVFKATEINSTYASTMGSSQSEYIGPAKFGRELREQHFLFDPSYRNLNHGSFGTIPREIQAKLRSYQDAAEARPDRFIRYDYPNLLDESRAAVAKLLGVPTDTVVLVSNATVGVNTVLRSLPWSQDKTDDILYFETIYGGCAKTVDYVVEDRRGLITSRCIPIQYPCSDAVLVEAFRSAVAASRAAGRTPRVCLMDVVSSLPGVRVPFEQLVEACREEGVLSLVDGAQGIGMVDLSHLGKVDPDFFVSNCHKWLHVPRGCAVFYVPLRNQHLIRSSVPTSHGFVPLPVPGEKPRFNPLPPSKKSAFVNMFEFIGTLDNSPYLCIKDSIQWRKEVLGGEERIIPALTELARAGGKTVAKILGTKVLDNEEQTMTRCAMVNVALPLAVQPAEGRELDADLSGLPLIPKEDIGVVTNWMLEKLVYEYNTFVALFVYSGQWWARLSAQVYLGMEDFDWVGRTLREVCDRVAKGEYKKNVDEAFAAMVVLKIYCGAVPARGGFPALAVPPPPAPADFVDKEELERFA</sequence>
<protein>
    <submittedName>
        <fullName evidence="7">Putative pyridoxal phosphate binding protein</fullName>
    </submittedName>
</protein>
<evidence type="ECO:0000259" key="6">
    <source>
        <dbReference type="PROSITE" id="PS51164"/>
    </source>
</evidence>
<keyword evidence="8" id="KW-1185">Reference proteome</keyword>
<dbReference type="Gene3D" id="3.40.640.10">
    <property type="entry name" value="Type I PLP-dependent aspartate aminotransferase-like (Major domain)"/>
    <property type="match status" value="1"/>
</dbReference>
<dbReference type="InterPro" id="IPR015421">
    <property type="entry name" value="PyrdxlP-dep_Trfase_major"/>
</dbReference>
<dbReference type="Gene3D" id="3.40.50.1820">
    <property type="entry name" value="alpha/beta hydrolase"/>
    <property type="match status" value="1"/>
</dbReference>
<evidence type="ECO:0000313" key="7">
    <source>
        <dbReference type="EMBL" id="EGS17145.1"/>
    </source>
</evidence>
<evidence type="ECO:0000256" key="1">
    <source>
        <dbReference type="ARBA" id="ARBA00022729"/>
    </source>
</evidence>
<dbReference type="EMBL" id="GL988047">
    <property type="protein sequence ID" value="EGS17145.1"/>
    <property type="molecule type" value="Genomic_DNA"/>
</dbReference>
<dbReference type="InterPro" id="IPR015422">
    <property type="entry name" value="PyrdxlP-dep_Trfase_small"/>
</dbReference>
<feature type="signal peptide" evidence="5">
    <location>
        <begin position="1"/>
        <end position="19"/>
    </location>
</feature>